<proteinExistence type="predicted"/>
<evidence type="ECO:0000256" key="1">
    <source>
        <dbReference type="ARBA" id="ARBA00000085"/>
    </source>
</evidence>
<protein>
    <recommendedName>
        <fullName evidence="2">histidine kinase</fullName>
        <ecNumber evidence="2">2.7.13.3</ecNumber>
    </recommendedName>
</protein>
<dbReference type="PANTHER" id="PTHR43065:SF10">
    <property type="entry name" value="PEROXIDE STRESS-ACTIVATED HISTIDINE KINASE MAK3"/>
    <property type="match status" value="1"/>
</dbReference>
<dbReference type="InterPro" id="IPR035965">
    <property type="entry name" value="PAS-like_dom_sf"/>
</dbReference>
<dbReference type="InterPro" id="IPR036890">
    <property type="entry name" value="HATPase_C_sf"/>
</dbReference>
<dbReference type="Pfam" id="PF13426">
    <property type="entry name" value="PAS_9"/>
    <property type="match status" value="1"/>
</dbReference>
<reference evidence="14 15" key="1">
    <citation type="submission" date="2012-08" db="EMBL/GenBank/DDBJ databases">
        <authorList>
            <person name="Harkins D.M."/>
            <person name="Durkin A.S."/>
            <person name="Selengut J.D."/>
            <person name="Sanka R."/>
            <person name="DePew J."/>
            <person name="Purushe J."/>
            <person name="Matthias M.A."/>
            <person name="Vinetz J.M."/>
            <person name="Sutton G.G."/>
            <person name="Nelson W.C."/>
            <person name="Fouts D.E."/>
        </authorList>
    </citation>
    <scope>NUCLEOTIDE SEQUENCE [LARGE SCALE GENOMIC DNA]</scope>
    <source>
        <strain evidence="14 15">MMD4847</strain>
    </source>
</reference>
<dbReference type="Proteomes" id="UP000018720">
    <property type="component" value="Unassembled WGS sequence"/>
</dbReference>
<keyword evidence="8" id="KW-0902">Two-component regulatory system</keyword>
<evidence type="ECO:0000313" key="14">
    <source>
        <dbReference type="EMBL" id="EJZ43869.1"/>
    </source>
</evidence>
<feature type="domain" description="PAC" evidence="13">
    <location>
        <begin position="431"/>
        <end position="483"/>
    </location>
</feature>
<comment type="catalytic activity">
    <reaction evidence="1">
        <text>ATP + protein L-histidine = ADP + protein N-phospho-L-histidine.</text>
        <dbReference type="EC" id="2.7.13.3"/>
    </reaction>
</comment>
<evidence type="ECO:0000256" key="5">
    <source>
        <dbReference type="ARBA" id="ARBA00022741"/>
    </source>
</evidence>
<evidence type="ECO:0000259" key="11">
    <source>
        <dbReference type="PROSITE" id="PS50109"/>
    </source>
</evidence>
<feature type="transmembrane region" description="Helical" evidence="10">
    <location>
        <begin position="189"/>
        <end position="212"/>
    </location>
</feature>
<dbReference type="InterPro" id="IPR031621">
    <property type="entry name" value="HisKA_7TM"/>
</dbReference>
<keyword evidence="10" id="KW-0472">Membrane</keyword>
<evidence type="ECO:0000256" key="7">
    <source>
        <dbReference type="ARBA" id="ARBA00022840"/>
    </source>
</evidence>
<keyword evidence="3" id="KW-0597">Phosphoprotein</keyword>
<dbReference type="PROSITE" id="PS50109">
    <property type="entry name" value="HIS_KIN"/>
    <property type="match status" value="1"/>
</dbReference>
<evidence type="ECO:0000256" key="8">
    <source>
        <dbReference type="ARBA" id="ARBA00023012"/>
    </source>
</evidence>
<keyword evidence="4" id="KW-0808">Transferase</keyword>
<dbReference type="CDD" id="cd00130">
    <property type="entry name" value="PAS"/>
    <property type="match status" value="1"/>
</dbReference>
<evidence type="ECO:0000256" key="9">
    <source>
        <dbReference type="SAM" id="Coils"/>
    </source>
</evidence>
<dbReference type="PRINTS" id="PR00344">
    <property type="entry name" value="BCTRLSENSOR"/>
</dbReference>
<evidence type="ECO:0000256" key="3">
    <source>
        <dbReference type="ARBA" id="ARBA00022553"/>
    </source>
</evidence>
<feature type="transmembrane region" description="Helical" evidence="10">
    <location>
        <begin position="156"/>
        <end position="177"/>
    </location>
</feature>
<dbReference type="SMART" id="SM00091">
    <property type="entry name" value="PAS"/>
    <property type="match status" value="2"/>
</dbReference>
<feature type="transmembrane region" description="Helical" evidence="10">
    <location>
        <begin position="46"/>
        <end position="65"/>
    </location>
</feature>
<dbReference type="Pfam" id="PF13188">
    <property type="entry name" value="PAS_8"/>
    <property type="match status" value="1"/>
</dbReference>
<dbReference type="InterPro" id="IPR003594">
    <property type="entry name" value="HATPase_dom"/>
</dbReference>
<dbReference type="EC" id="2.7.13.3" evidence="2"/>
<dbReference type="SMART" id="SM00387">
    <property type="entry name" value="HATPase_c"/>
    <property type="match status" value="1"/>
</dbReference>
<evidence type="ECO:0000259" key="13">
    <source>
        <dbReference type="PROSITE" id="PS50113"/>
    </source>
</evidence>
<dbReference type="Gene3D" id="3.30.565.10">
    <property type="entry name" value="Histidine kinase-like ATPase, C-terminal domain"/>
    <property type="match status" value="1"/>
</dbReference>
<dbReference type="PANTHER" id="PTHR43065">
    <property type="entry name" value="SENSOR HISTIDINE KINASE"/>
    <property type="match status" value="1"/>
</dbReference>
<name>A0ABN0HE56_9LEPT</name>
<keyword evidence="15" id="KW-1185">Reference proteome</keyword>
<evidence type="ECO:0000313" key="15">
    <source>
        <dbReference type="Proteomes" id="UP000018720"/>
    </source>
</evidence>
<evidence type="ECO:0000256" key="10">
    <source>
        <dbReference type="SAM" id="Phobius"/>
    </source>
</evidence>
<accession>A0ABN0HE56</accession>
<keyword evidence="10" id="KW-1133">Transmembrane helix</keyword>
<dbReference type="CDD" id="cd00082">
    <property type="entry name" value="HisKA"/>
    <property type="match status" value="1"/>
</dbReference>
<dbReference type="InterPro" id="IPR000014">
    <property type="entry name" value="PAS"/>
</dbReference>
<organism evidence="14 15">
    <name type="scientific">Leptospira licerasiae str. MMD4847</name>
    <dbReference type="NCBI Taxonomy" id="1049971"/>
    <lineage>
        <taxon>Bacteria</taxon>
        <taxon>Pseudomonadati</taxon>
        <taxon>Spirochaetota</taxon>
        <taxon>Spirochaetia</taxon>
        <taxon>Leptospirales</taxon>
        <taxon>Leptospiraceae</taxon>
        <taxon>Leptospira</taxon>
    </lineage>
</organism>
<dbReference type="PROSITE" id="PS50112">
    <property type="entry name" value="PAS"/>
    <property type="match status" value="1"/>
</dbReference>
<comment type="caution">
    <text evidence="14">The sequence shown here is derived from an EMBL/GenBank/DDBJ whole genome shotgun (WGS) entry which is preliminary data.</text>
</comment>
<dbReference type="NCBIfam" id="TIGR00229">
    <property type="entry name" value="sensory_box"/>
    <property type="match status" value="1"/>
</dbReference>
<feature type="domain" description="Histidine kinase" evidence="11">
    <location>
        <begin position="665"/>
        <end position="839"/>
    </location>
</feature>
<dbReference type="RefSeq" id="WP_008588924.1">
    <property type="nucleotide sequence ID" value="NZ_AHOM02000001.1"/>
</dbReference>
<dbReference type="Gene3D" id="3.30.450.20">
    <property type="entry name" value="PAS domain"/>
    <property type="match status" value="2"/>
</dbReference>
<dbReference type="EMBL" id="AHOM02000001">
    <property type="protein sequence ID" value="EJZ43869.1"/>
    <property type="molecule type" value="Genomic_DNA"/>
</dbReference>
<dbReference type="InterPro" id="IPR000700">
    <property type="entry name" value="PAS-assoc_C"/>
</dbReference>
<evidence type="ECO:0000256" key="4">
    <source>
        <dbReference type="ARBA" id="ARBA00022679"/>
    </source>
</evidence>
<dbReference type="InterPro" id="IPR004358">
    <property type="entry name" value="Sig_transdc_His_kin-like_C"/>
</dbReference>
<evidence type="ECO:0000256" key="6">
    <source>
        <dbReference type="ARBA" id="ARBA00022777"/>
    </source>
</evidence>
<feature type="transmembrane region" description="Helical" evidence="10">
    <location>
        <begin position="77"/>
        <end position="95"/>
    </location>
</feature>
<feature type="coiled-coil region" evidence="9">
    <location>
        <begin position="474"/>
        <end position="525"/>
    </location>
</feature>
<dbReference type="SUPFAM" id="SSF55785">
    <property type="entry name" value="PYP-like sensor domain (PAS domain)"/>
    <property type="match status" value="2"/>
</dbReference>
<dbReference type="Pfam" id="PF16927">
    <property type="entry name" value="HisKA_7TM"/>
    <property type="match status" value="1"/>
</dbReference>
<keyword evidence="5" id="KW-0547">Nucleotide-binding</keyword>
<keyword evidence="6" id="KW-0418">Kinase</keyword>
<feature type="transmembrane region" description="Helical" evidence="10">
    <location>
        <begin position="13"/>
        <end position="34"/>
    </location>
</feature>
<feature type="transmembrane region" description="Helical" evidence="10">
    <location>
        <begin position="107"/>
        <end position="126"/>
    </location>
</feature>
<feature type="transmembrane region" description="Helical" evidence="10">
    <location>
        <begin position="218"/>
        <end position="237"/>
    </location>
</feature>
<dbReference type="PROSITE" id="PS50113">
    <property type="entry name" value="PAC"/>
    <property type="match status" value="1"/>
</dbReference>
<dbReference type="Pfam" id="PF02518">
    <property type="entry name" value="HATPase_c"/>
    <property type="match status" value="1"/>
</dbReference>
<evidence type="ECO:0000259" key="12">
    <source>
        <dbReference type="PROSITE" id="PS50112"/>
    </source>
</evidence>
<sequence>MGTEVQSLSWFKWTPYAILPLISLFLSVLSLRLGIKSRQTSGAPEFILVCLGIILYSFGYFWEIVSTRPESIIFWDNFQFIGPDLMITSLLFLCLRVANLNRFIHPISILLFSLIPICTELAVWFGKEEWIRPTFRFDNSAPWLALIYEYGPWMQVYVINSIAIFSLCILILIYGAWSQRAFHRIRCLVFMVGISLPFGSQVMTAGGFIPFIHPKLDIFPLTSSFALIVWMYGLFYFRILNLIPLARNQVFEYIQDAVFVMNSSGFLLDCNVAALNLLGTARLKHNSKLSEFLPDLDVLVEECYAHRKTNTEWKTNNGKYYDVSVRSEREEGSQFAIVVLRDVTQRAISERKLSERRDVLQSILDSTSILFLVLDGEGKLILLNRACLQTTGFDLMELEGKVFWETELFADEKHTIAKVFEQRFAKKRFPKHTSVLLRTKEGKSRRTLWEHKEVRDRNGHLQYVISTGTDATGLEEAEFRIETLQRANEEILAQKAIIESQKFDLEEALQNLKRTQAKLIQASKLADLGQLAAGIAHEINNPIGAIQAAGFNILSYLEKIRAELRPILPLLSSLSDEDWNSYKELISLGVSSKEILIGLDRRRILAEVKTEMKSVGVLFPEETAELFVDFGLASSWRNFERILKDQNTRELLPFFLDLLGPEQCVDTIKTAVDRSAKIVYALRSFAHFESSHKKRKFSLKENIDTVLTLYQNLFKHGVEVSTNLDGIPDFLGFPDDLMHLWTNLIMNSVQAMSHKGSIVISASLQGNEVVVSIQDKGPGIPAEAKDQVFDAFFTTKPLGEGSGLGLDIAKRIVEKHQGRIWFESSPGNTIFYVGLPFEV</sequence>
<feature type="domain" description="PAS" evidence="12">
    <location>
        <begin position="356"/>
        <end position="427"/>
    </location>
</feature>
<keyword evidence="7" id="KW-0067">ATP-binding</keyword>
<keyword evidence="10" id="KW-0812">Transmembrane</keyword>
<gene>
    <name evidence="14" type="ORF">LEP1GSC178_2043</name>
</gene>
<dbReference type="InterPro" id="IPR005467">
    <property type="entry name" value="His_kinase_dom"/>
</dbReference>
<evidence type="ECO:0000256" key="2">
    <source>
        <dbReference type="ARBA" id="ARBA00012438"/>
    </source>
</evidence>
<dbReference type="InterPro" id="IPR003661">
    <property type="entry name" value="HisK_dim/P_dom"/>
</dbReference>
<dbReference type="Gene3D" id="1.10.287.130">
    <property type="match status" value="1"/>
</dbReference>
<dbReference type="SUPFAM" id="SSF55874">
    <property type="entry name" value="ATPase domain of HSP90 chaperone/DNA topoisomerase II/histidine kinase"/>
    <property type="match status" value="1"/>
</dbReference>
<keyword evidence="9" id="KW-0175">Coiled coil</keyword>